<gene>
    <name evidence="9" type="ORF">LNP81_20265</name>
</gene>
<feature type="transmembrane region" description="Helical" evidence="7">
    <location>
        <begin position="163"/>
        <end position="182"/>
    </location>
</feature>
<evidence type="ECO:0000256" key="2">
    <source>
        <dbReference type="ARBA" id="ARBA00022692"/>
    </source>
</evidence>
<dbReference type="InterPro" id="IPR006694">
    <property type="entry name" value="Fatty_acid_hydroxylase"/>
</dbReference>
<reference evidence="9" key="1">
    <citation type="submission" date="2021-11" db="EMBL/GenBank/DDBJ databases">
        <title>Description of novel Flavobacterium species.</title>
        <authorList>
            <person name="Saticioglu I.B."/>
            <person name="Ay H."/>
            <person name="Altun S."/>
            <person name="Duman M."/>
        </authorList>
    </citation>
    <scope>NUCLEOTIDE SEQUENCE</scope>
    <source>
        <strain evidence="9">F-30</strain>
    </source>
</reference>
<evidence type="ECO:0000259" key="8">
    <source>
        <dbReference type="Pfam" id="PF04116"/>
    </source>
</evidence>
<evidence type="ECO:0000256" key="5">
    <source>
        <dbReference type="ARBA" id="ARBA00023098"/>
    </source>
</evidence>
<evidence type="ECO:0000256" key="6">
    <source>
        <dbReference type="ARBA" id="ARBA00023136"/>
    </source>
</evidence>
<evidence type="ECO:0000256" key="4">
    <source>
        <dbReference type="ARBA" id="ARBA00023002"/>
    </source>
</evidence>
<feature type="transmembrane region" description="Helical" evidence="7">
    <location>
        <begin position="78"/>
        <end position="99"/>
    </location>
</feature>
<name>A0ABS8MJ02_9FLAO</name>
<dbReference type="Pfam" id="PF04116">
    <property type="entry name" value="FA_hydroxylase"/>
    <property type="match status" value="1"/>
</dbReference>
<evidence type="ECO:0000313" key="9">
    <source>
        <dbReference type="EMBL" id="MCC9065343.1"/>
    </source>
</evidence>
<feature type="domain" description="Fatty acid hydroxylase" evidence="8">
    <location>
        <begin position="113"/>
        <end position="242"/>
    </location>
</feature>
<dbReference type="PANTHER" id="PTHR21624">
    <property type="entry name" value="STEROL DESATURASE-RELATED PROTEIN"/>
    <property type="match status" value="1"/>
</dbReference>
<keyword evidence="10" id="KW-1185">Reference proteome</keyword>
<evidence type="ECO:0000313" key="10">
    <source>
        <dbReference type="Proteomes" id="UP001430679"/>
    </source>
</evidence>
<comment type="subcellular location">
    <subcellularLocation>
        <location evidence="1">Endomembrane system</location>
        <topology evidence="1">Multi-pass membrane protein</topology>
    </subcellularLocation>
</comment>
<feature type="transmembrane region" description="Helical" evidence="7">
    <location>
        <begin position="35"/>
        <end position="57"/>
    </location>
</feature>
<sequence>MFAIISSLFIKLSFFGAMPIEIEKIHEVEKSAPNLIVYALPVVLFFTILEFVVFYFLERKEYDKKETLGSVLIGFGNLTVNLLMKTGLLYAVVGIYNILPYRMEFNWWSLIPCFILYDFSSYWTHRISHYCRFFWATHVVHHSADHYNLTVSFRQSWFQYAKIVFFVPLIFAGFHPAIFFIANQLSVLYQFWVHTEAIGKLHPFIEKHFGTPSNHRVHHGSQEKYLDKNFGATFMIWDHLFDSFQYEEEKPRYGITSALKSKLNPLYLNIHEFQDIITDVKKANGFQKKMYYIFASPDAIAKKKLNKEEIQPIKLSVSCEEIKKNTDNFNNNFSNILAEKIMVQRP</sequence>
<keyword evidence="2 7" id="KW-0812">Transmembrane</keyword>
<keyword evidence="3 7" id="KW-1133">Transmembrane helix</keyword>
<dbReference type="RefSeq" id="WP_230039000.1">
    <property type="nucleotide sequence ID" value="NZ_JAJJMM010000001.1"/>
</dbReference>
<keyword evidence="5" id="KW-0443">Lipid metabolism</keyword>
<evidence type="ECO:0000256" key="1">
    <source>
        <dbReference type="ARBA" id="ARBA00004127"/>
    </source>
</evidence>
<keyword evidence="4" id="KW-0560">Oxidoreductase</keyword>
<protein>
    <submittedName>
        <fullName evidence="9">Sterol desaturase family protein</fullName>
    </submittedName>
</protein>
<dbReference type="Proteomes" id="UP001430679">
    <property type="component" value="Unassembled WGS sequence"/>
</dbReference>
<dbReference type="InterPro" id="IPR051689">
    <property type="entry name" value="Sterol_desaturase/TMEM195"/>
</dbReference>
<evidence type="ECO:0000256" key="3">
    <source>
        <dbReference type="ARBA" id="ARBA00022989"/>
    </source>
</evidence>
<accession>A0ABS8MJ02</accession>
<evidence type="ECO:0000256" key="7">
    <source>
        <dbReference type="SAM" id="Phobius"/>
    </source>
</evidence>
<proteinExistence type="predicted"/>
<comment type="caution">
    <text evidence="9">The sequence shown here is derived from an EMBL/GenBank/DDBJ whole genome shotgun (WGS) entry which is preliminary data.</text>
</comment>
<feature type="transmembrane region" description="Helical" evidence="7">
    <location>
        <begin position="105"/>
        <end position="124"/>
    </location>
</feature>
<organism evidence="9 10">
    <name type="scientific">Flavobacterium piscisymbiosum</name>
    <dbReference type="NCBI Taxonomy" id="2893753"/>
    <lineage>
        <taxon>Bacteria</taxon>
        <taxon>Pseudomonadati</taxon>
        <taxon>Bacteroidota</taxon>
        <taxon>Flavobacteriia</taxon>
        <taxon>Flavobacteriales</taxon>
        <taxon>Flavobacteriaceae</taxon>
        <taxon>Flavobacterium</taxon>
    </lineage>
</organism>
<dbReference type="PANTHER" id="PTHR21624:SF1">
    <property type="entry name" value="ALKYLGLYCEROL MONOOXYGENASE"/>
    <property type="match status" value="1"/>
</dbReference>
<keyword evidence="6 7" id="KW-0472">Membrane</keyword>
<dbReference type="EMBL" id="JAJJMM010000001">
    <property type="protein sequence ID" value="MCC9065343.1"/>
    <property type="molecule type" value="Genomic_DNA"/>
</dbReference>